<dbReference type="Proteomes" id="UP001183607">
    <property type="component" value="Unassembled WGS sequence"/>
</dbReference>
<dbReference type="RefSeq" id="WP_306464108.1">
    <property type="nucleotide sequence ID" value="NZ_JAVRER010000072.1"/>
</dbReference>
<proteinExistence type="predicted"/>
<protein>
    <submittedName>
        <fullName evidence="1">Uncharacterized protein</fullName>
    </submittedName>
</protein>
<sequence length="120" mass="12518">MAITSAIRNAGGYVTVSGTVTNNGSGAWIGADWQSDETELAGNGGSLAGASLVDNAGRKKYLVLRDTKGHCLCTKFDGRVRSGQTVDWFAQFPAPPASTKKVTFQVGSMPPAEIPLSEAQ</sequence>
<evidence type="ECO:0000313" key="1">
    <source>
        <dbReference type="EMBL" id="MDT0419326.1"/>
    </source>
</evidence>
<organism evidence="1 2">
    <name type="scientific">Streptomyces evansiae</name>
    <dbReference type="NCBI Taxonomy" id="3075535"/>
    <lineage>
        <taxon>Bacteria</taxon>
        <taxon>Bacillati</taxon>
        <taxon>Actinomycetota</taxon>
        <taxon>Actinomycetes</taxon>
        <taxon>Kitasatosporales</taxon>
        <taxon>Streptomycetaceae</taxon>
        <taxon>Streptomyces</taxon>
    </lineage>
</organism>
<comment type="caution">
    <text evidence="1">The sequence shown here is derived from an EMBL/GenBank/DDBJ whole genome shotgun (WGS) entry which is preliminary data.</text>
</comment>
<dbReference type="AlphaFoldDB" id="A0ABD5ED02"/>
<gene>
    <name evidence="1" type="ORF">RM574_27990</name>
</gene>
<dbReference type="EMBL" id="JAVRER010000072">
    <property type="protein sequence ID" value="MDT0419326.1"/>
    <property type="molecule type" value="Genomic_DNA"/>
</dbReference>
<name>A0ABD5ED02_9ACTN</name>
<reference evidence="2" key="1">
    <citation type="submission" date="2023-07" db="EMBL/GenBank/DDBJ databases">
        <title>30 novel species of actinomycetes from the DSMZ collection.</title>
        <authorList>
            <person name="Nouioui I."/>
        </authorList>
    </citation>
    <scope>NUCLEOTIDE SEQUENCE [LARGE SCALE GENOMIC DNA]</scope>
    <source>
        <strain evidence="2">DSM 41982</strain>
    </source>
</reference>
<accession>A0ABD5ED02</accession>
<evidence type="ECO:0000313" key="2">
    <source>
        <dbReference type="Proteomes" id="UP001183607"/>
    </source>
</evidence>